<evidence type="ECO:0000313" key="2">
    <source>
        <dbReference type="Proteomes" id="UP001595712"/>
    </source>
</evidence>
<comment type="caution">
    <text evidence="1">The sequence shown here is derived from an EMBL/GenBank/DDBJ whole genome shotgun (WGS) entry which is preliminary data.</text>
</comment>
<evidence type="ECO:0000313" key="1">
    <source>
        <dbReference type="EMBL" id="MFC3492169.1"/>
    </source>
</evidence>
<organism evidence="1 2">
    <name type="scientific">Glycomyces rhizosphaerae</name>
    <dbReference type="NCBI Taxonomy" id="2054422"/>
    <lineage>
        <taxon>Bacteria</taxon>
        <taxon>Bacillati</taxon>
        <taxon>Actinomycetota</taxon>
        <taxon>Actinomycetes</taxon>
        <taxon>Glycomycetales</taxon>
        <taxon>Glycomycetaceae</taxon>
        <taxon>Glycomyces</taxon>
    </lineage>
</organism>
<dbReference type="RefSeq" id="WP_387972282.1">
    <property type="nucleotide sequence ID" value="NZ_JBHRWO010000006.1"/>
</dbReference>
<gene>
    <name evidence="1" type="ORF">ACFO8M_06700</name>
</gene>
<dbReference type="Proteomes" id="UP001595712">
    <property type="component" value="Unassembled WGS sequence"/>
</dbReference>
<accession>A0ABV7PXX7</accession>
<reference evidence="2" key="1">
    <citation type="journal article" date="2019" name="Int. J. Syst. Evol. Microbiol.">
        <title>The Global Catalogue of Microorganisms (GCM) 10K type strain sequencing project: providing services to taxonomists for standard genome sequencing and annotation.</title>
        <authorList>
            <consortium name="The Broad Institute Genomics Platform"/>
            <consortium name="The Broad Institute Genome Sequencing Center for Infectious Disease"/>
            <person name="Wu L."/>
            <person name="Ma J."/>
        </authorList>
    </citation>
    <scope>NUCLEOTIDE SEQUENCE [LARGE SCALE GENOMIC DNA]</scope>
    <source>
        <strain evidence="2">CGMCC 4.7396</strain>
    </source>
</reference>
<sequence>MTISGTEGRLDGLALTHLPQGLGIPSDFVTEWEGVDCTQRVWETEVEPDSWRVDLQVQVMRASRLKDLKSLREFLIEYHERGGDWIPSAFGDDGFASEREIARLIEPGLAVEVRDPFERKGFDVVEAVAKGIRLPE</sequence>
<protein>
    <submittedName>
        <fullName evidence="1">Uncharacterized protein</fullName>
    </submittedName>
</protein>
<proteinExistence type="predicted"/>
<keyword evidence="2" id="KW-1185">Reference proteome</keyword>
<name>A0ABV7PXX7_9ACTN</name>
<dbReference type="EMBL" id="JBHRWO010000006">
    <property type="protein sequence ID" value="MFC3492169.1"/>
    <property type="molecule type" value="Genomic_DNA"/>
</dbReference>